<reference evidence="3 6" key="3">
    <citation type="submission" date="2017-11" db="EMBL/GenBank/DDBJ databases">
        <title>Genome sequence of the bacterial symbiont EPR9N from a vent mussel Bathymodiolus thermophilus.</title>
        <authorList>
            <person name="Won Y.-J."/>
        </authorList>
    </citation>
    <scope>NUCLEOTIDE SEQUENCE [LARGE SCALE GENOMIC DNA]</scope>
    <source>
        <strain evidence="3 6">EPR9N</strain>
    </source>
</reference>
<accession>A0A1J5TT12</accession>
<reference evidence="4" key="2">
    <citation type="journal article" date="2017" name="Stand. Genomic Sci.">
        <title>Genome sequence of the sulfur-oxidizing Bathymodiolus thermophilus gill endosymbiont.</title>
        <authorList>
            <person name="Ponnudurai R."/>
            <person name="Sayavedra L."/>
            <person name="Kleiner M."/>
            <person name="Heiden S.E."/>
            <person name="Thurmer A."/>
            <person name="Felbeck H."/>
            <person name="Schluter R."/>
            <person name="Sievert S.M."/>
            <person name="Daniel R."/>
            <person name="Schweder T."/>
            <person name="Markert S."/>
        </authorList>
    </citation>
    <scope>NUCLEOTIDE SEQUENCE</scope>
    <source>
        <strain evidence="4">BAT/CrabSpa'14</strain>
    </source>
</reference>
<evidence type="ECO:0000313" key="6">
    <source>
        <dbReference type="Proteomes" id="UP000278334"/>
    </source>
</evidence>
<dbReference type="EMBL" id="MIQH01000906">
    <property type="protein sequence ID" value="OIR24018.1"/>
    <property type="molecule type" value="Genomic_DNA"/>
</dbReference>
<evidence type="ECO:0000313" key="3">
    <source>
        <dbReference type="EMBL" id="AYQ56878.1"/>
    </source>
</evidence>
<feature type="domain" description="Lcl C-terminal" evidence="2">
    <location>
        <begin position="40"/>
        <end position="170"/>
    </location>
</feature>
<dbReference type="AlphaFoldDB" id="A0A1J5TT12"/>
<dbReference type="Proteomes" id="UP000278334">
    <property type="component" value="Chromosome"/>
</dbReference>
<dbReference type="PANTHER" id="PTHR35812">
    <property type="entry name" value="LIPOPROTEIN"/>
    <property type="match status" value="1"/>
</dbReference>
<evidence type="ECO:0000313" key="5">
    <source>
        <dbReference type="Proteomes" id="UP000182798"/>
    </source>
</evidence>
<evidence type="ECO:0000313" key="4">
    <source>
        <dbReference type="EMBL" id="OIR24018.1"/>
    </source>
</evidence>
<keyword evidence="1" id="KW-0732">Signal</keyword>
<protein>
    <recommendedName>
        <fullName evidence="2">Lcl C-terminal domain-containing protein</fullName>
    </recommendedName>
</protein>
<evidence type="ECO:0000259" key="2">
    <source>
        <dbReference type="Pfam" id="PF07603"/>
    </source>
</evidence>
<organism evidence="4 5">
    <name type="scientific">Bathymodiolus thermophilus thioautotrophic gill symbiont</name>
    <dbReference type="NCBI Taxonomy" id="2360"/>
    <lineage>
        <taxon>Bacteria</taxon>
        <taxon>Pseudomonadati</taxon>
        <taxon>Pseudomonadota</taxon>
        <taxon>Gammaproteobacteria</taxon>
        <taxon>sulfur-oxidizing symbionts</taxon>
    </lineage>
</organism>
<dbReference type="PANTHER" id="PTHR35812:SF1">
    <property type="entry name" value="LIPOPROTEIN"/>
    <property type="match status" value="1"/>
</dbReference>
<dbReference type="Proteomes" id="UP000182798">
    <property type="component" value="Unassembled WGS sequence"/>
</dbReference>
<name>A0A1J5TT12_9GAMM</name>
<feature type="signal peptide" evidence="1">
    <location>
        <begin position="1"/>
        <end position="18"/>
    </location>
</feature>
<dbReference type="KEGG" id="bthg:MS2017_1178"/>
<sequence>MKTLLFLTLTFLVSLANAQICQGYIPNNWQDSRYTNHNSTITDKITGLMWKQCAEGLSHSANGNDCATGTLTTNTWQEALQVPLSVNTGSGFAGYKDWRLPNISELRSLAIDNCYDPSINTTIFPNAPDGFFWSSSLSSSNSSNAWIQNFSDNSNATDKRTIKHHVRLVRSEQ</sequence>
<dbReference type="RefSeq" id="WP_071565061.1">
    <property type="nucleotide sequence ID" value="NZ_CAESAR020000076.1"/>
</dbReference>
<dbReference type="EMBL" id="CP024634">
    <property type="protein sequence ID" value="AYQ56878.1"/>
    <property type="molecule type" value="Genomic_DNA"/>
</dbReference>
<feature type="chain" id="PRO_5036022399" description="Lcl C-terminal domain-containing protein" evidence="1">
    <location>
        <begin position="19"/>
        <end position="173"/>
    </location>
</feature>
<dbReference type="OrthoDB" id="9793251at2"/>
<evidence type="ECO:0000256" key="1">
    <source>
        <dbReference type="SAM" id="SignalP"/>
    </source>
</evidence>
<dbReference type="InterPro" id="IPR011460">
    <property type="entry name" value="Lcl_C"/>
</dbReference>
<gene>
    <name evidence="4" type="ORF">BGC33_09025</name>
    <name evidence="3" type="ORF">MS2017_1178</name>
</gene>
<dbReference type="Pfam" id="PF07603">
    <property type="entry name" value="Lcl_C"/>
    <property type="match status" value="1"/>
</dbReference>
<proteinExistence type="predicted"/>
<reference evidence="5" key="1">
    <citation type="submission" date="2016-09" db="EMBL/GenBank/DDBJ databases">
        <title>Genome Sequence of Bathymodiolus thermophilus sulfur-oxidizing gill endosymbiont.</title>
        <authorList>
            <person name="Ponnudurai R."/>
            <person name="Kleiner M."/>
            <person name="Sayavedra L."/>
            <person name="Thuermer A."/>
            <person name="Felbeck H."/>
            <person name="Schlueter R."/>
            <person name="Schweder T."/>
            <person name="Markert S."/>
        </authorList>
    </citation>
    <scope>NUCLEOTIDE SEQUENCE [LARGE SCALE GENOMIC DNA]</scope>
    <source>
        <strain evidence="5">BAT/CrabSpa'14</strain>
    </source>
</reference>